<protein>
    <recommendedName>
        <fullName evidence="4">HTH cro/C1-type domain-containing protein</fullName>
    </recommendedName>
</protein>
<sequence>MGRGSIGQTDVFGQRISALIRAELAERGEGYRWLAAGTGLSLNYIGTRLADKAPFNMNDIEKIANALGADPFELMKAASRPRLTVVPAADTDLTDTIRNIEDARELGLNTETPYAADEPRNTTPGESDGDQPGGEL</sequence>
<gene>
    <name evidence="2" type="ORF">GCM10022239_03910</name>
</gene>
<feature type="region of interest" description="Disordered" evidence="1">
    <location>
        <begin position="104"/>
        <end position="136"/>
    </location>
</feature>
<proteinExistence type="predicted"/>
<keyword evidence="3" id="KW-1185">Reference proteome</keyword>
<dbReference type="EMBL" id="BAABAE010000001">
    <property type="protein sequence ID" value="GAA3730557.1"/>
    <property type="molecule type" value="Genomic_DNA"/>
</dbReference>
<evidence type="ECO:0008006" key="4">
    <source>
        <dbReference type="Google" id="ProtNLM"/>
    </source>
</evidence>
<reference evidence="3" key="1">
    <citation type="journal article" date="2019" name="Int. J. Syst. Evol. Microbiol.">
        <title>The Global Catalogue of Microorganisms (GCM) 10K type strain sequencing project: providing services to taxonomists for standard genome sequencing and annotation.</title>
        <authorList>
            <consortium name="The Broad Institute Genomics Platform"/>
            <consortium name="The Broad Institute Genome Sequencing Center for Infectious Disease"/>
            <person name="Wu L."/>
            <person name="Ma J."/>
        </authorList>
    </citation>
    <scope>NUCLEOTIDE SEQUENCE [LARGE SCALE GENOMIC DNA]</scope>
    <source>
        <strain evidence="3">JCM 16949</strain>
    </source>
</reference>
<dbReference type="InterPro" id="IPR010982">
    <property type="entry name" value="Lambda_DNA-bd_dom_sf"/>
</dbReference>
<organism evidence="2 3">
    <name type="scientific">Leifsonella bigeumensis</name>
    <dbReference type="NCBI Taxonomy" id="433643"/>
    <lineage>
        <taxon>Bacteria</taxon>
        <taxon>Bacillati</taxon>
        <taxon>Actinomycetota</taxon>
        <taxon>Actinomycetes</taxon>
        <taxon>Micrococcales</taxon>
        <taxon>Microbacteriaceae</taxon>
        <taxon>Leifsonella</taxon>
    </lineage>
</organism>
<dbReference type="RefSeq" id="WP_344753145.1">
    <property type="nucleotide sequence ID" value="NZ_BAABAE010000001.1"/>
</dbReference>
<accession>A0ABP7F6G2</accession>
<name>A0ABP7F6G2_9MICO</name>
<evidence type="ECO:0000313" key="2">
    <source>
        <dbReference type="EMBL" id="GAA3730557.1"/>
    </source>
</evidence>
<dbReference type="SUPFAM" id="SSF47413">
    <property type="entry name" value="lambda repressor-like DNA-binding domains"/>
    <property type="match status" value="1"/>
</dbReference>
<dbReference type="Proteomes" id="UP001501004">
    <property type="component" value="Unassembled WGS sequence"/>
</dbReference>
<evidence type="ECO:0000313" key="3">
    <source>
        <dbReference type="Proteomes" id="UP001501004"/>
    </source>
</evidence>
<comment type="caution">
    <text evidence="2">The sequence shown here is derived from an EMBL/GenBank/DDBJ whole genome shotgun (WGS) entry which is preliminary data.</text>
</comment>
<evidence type="ECO:0000256" key="1">
    <source>
        <dbReference type="SAM" id="MobiDB-lite"/>
    </source>
</evidence>